<organism evidence="1 2">
    <name type="scientific">Hymenobacter aerilatus</name>
    <dbReference type="NCBI Taxonomy" id="2932251"/>
    <lineage>
        <taxon>Bacteria</taxon>
        <taxon>Pseudomonadati</taxon>
        <taxon>Bacteroidota</taxon>
        <taxon>Cytophagia</taxon>
        <taxon>Cytophagales</taxon>
        <taxon>Hymenobacteraceae</taxon>
        <taxon>Hymenobacter</taxon>
    </lineage>
</organism>
<dbReference type="AlphaFoldDB" id="A0A8T9T5B6"/>
<evidence type="ECO:0000313" key="1">
    <source>
        <dbReference type="EMBL" id="UOR07049.1"/>
    </source>
</evidence>
<reference evidence="1 2" key="1">
    <citation type="submission" date="2022-04" db="EMBL/GenBank/DDBJ databases">
        <title>Hymenobacter sp. isolated from the air.</title>
        <authorList>
            <person name="Won M."/>
            <person name="Lee C.-M."/>
            <person name="Woen H.-Y."/>
            <person name="Kwon S.-W."/>
        </authorList>
    </citation>
    <scope>NUCLEOTIDE SEQUENCE [LARGE SCALE GENOMIC DNA]</scope>
    <source>
        <strain evidence="2">5413 J-13</strain>
    </source>
</reference>
<gene>
    <name evidence="1" type="ORF">MUN82_08105</name>
</gene>
<dbReference type="Proteomes" id="UP000829925">
    <property type="component" value="Chromosome"/>
</dbReference>
<evidence type="ECO:0000313" key="2">
    <source>
        <dbReference type="Proteomes" id="UP000829925"/>
    </source>
</evidence>
<dbReference type="EMBL" id="CP095053">
    <property type="protein sequence ID" value="UOR07049.1"/>
    <property type="molecule type" value="Genomic_DNA"/>
</dbReference>
<dbReference type="KEGG" id="haei:MUN82_08105"/>
<name>A0A8T9T5B6_9BACT</name>
<sequence>MAFITDNRNFRLVIASDVNPRDGLGWELWEGHTLLLEIFRHDDLKKITFSTFHQGIDIPIEALEYILNDFNTTGGRNFIEDFEEDSSNSE</sequence>
<protein>
    <submittedName>
        <fullName evidence="1">Uncharacterized protein</fullName>
    </submittedName>
</protein>
<dbReference type="RefSeq" id="WP_245096505.1">
    <property type="nucleotide sequence ID" value="NZ_CP095053.1"/>
</dbReference>
<proteinExistence type="predicted"/>
<accession>A0A8T9T5B6</accession>
<keyword evidence="2" id="KW-1185">Reference proteome</keyword>